<dbReference type="AlphaFoldDB" id="A0A843WUF4"/>
<evidence type="ECO:0000313" key="3">
    <source>
        <dbReference type="Proteomes" id="UP000652761"/>
    </source>
</evidence>
<evidence type="ECO:0000256" key="1">
    <source>
        <dbReference type="SAM" id="MobiDB-lite"/>
    </source>
</evidence>
<dbReference type="InterPro" id="IPR036691">
    <property type="entry name" value="Endo/exonu/phosph_ase_sf"/>
</dbReference>
<feature type="compositionally biased region" description="Polar residues" evidence="1">
    <location>
        <begin position="507"/>
        <end position="520"/>
    </location>
</feature>
<protein>
    <submittedName>
        <fullName evidence="2">Uncharacterized protein</fullName>
    </submittedName>
</protein>
<dbReference type="Proteomes" id="UP000652761">
    <property type="component" value="Unassembled WGS sequence"/>
</dbReference>
<sequence>MLEDIISTHAGGNIFLLCKKEVLFTVEDVGIILGLLNCGHPVRHYGSTKKKSRLYERFGMATNFDRKKVHSLIQELVKLDDEVDVEDTVRLWIVLLVCTFLAPRSAHSCPQQMLSCLDDIQRIREYNWAAAVQEVTLHNFDNLVTFVKNQRSGATCPAKRRSGKESQAHYFMYGCAASLAVWFLEHTRVTKNLTVERNEMETIYKGNQTVPEDTSTVPPATSLSLLQEIAASMKSQEVKFDQLNTQLNDQMRQIEEIMRYIHRRDEPVSHEEGAAGTTPTFSEHVHAQPPMMYEDPVTQQEWVVCPPTYSQYVPDVPDVQPPITNDNQAPPIGHFEEDITTAVEDVDAENPNSMVQAIKEREDWRPGLYDQSPYVREKPVTIPEKEKAVATEEPVTTNFGIFEFANGLVIRKSHILNLLYGCMTKGTATTIRRMLKEYGAFPDTAKWELRFDNQCPQQASETPIPPQLKKKMEEALALIYGDWLKVIGPELSSRPPVSPIPKADSGSKPQEQSPQNTSPLASYPPVSIEPEPKQKRRNIKKEARCSPEAMSIECSEVVVVDLTTEEMKLISWNCRGIGGSATVSTLRHLIHSCKPNITFLSETEASSLKASSFFKMNSIDNNHVVDSRKRAGGLWIWWDQNVNIQIIDSDDHLIDAKVEDPKL</sequence>
<dbReference type="EMBL" id="NMUH01005061">
    <property type="protein sequence ID" value="MQM11687.1"/>
    <property type="molecule type" value="Genomic_DNA"/>
</dbReference>
<proteinExistence type="predicted"/>
<reference evidence="2" key="1">
    <citation type="submission" date="2017-07" db="EMBL/GenBank/DDBJ databases">
        <title>Taro Niue Genome Assembly and Annotation.</title>
        <authorList>
            <person name="Atibalentja N."/>
            <person name="Keating K."/>
            <person name="Fields C.J."/>
        </authorList>
    </citation>
    <scope>NUCLEOTIDE SEQUENCE</scope>
    <source>
        <strain evidence="2">Niue_2</strain>
        <tissue evidence="2">Leaf</tissue>
    </source>
</reference>
<keyword evidence="3" id="KW-1185">Reference proteome</keyword>
<dbReference type="PANTHER" id="PTHR34835">
    <property type="entry name" value="OS07G0283600 PROTEIN-RELATED"/>
    <property type="match status" value="1"/>
</dbReference>
<name>A0A843WUF4_COLES</name>
<dbReference type="Gene3D" id="3.60.10.10">
    <property type="entry name" value="Endonuclease/exonuclease/phosphatase"/>
    <property type="match status" value="1"/>
</dbReference>
<dbReference type="SUPFAM" id="SSF56219">
    <property type="entry name" value="DNase I-like"/>
    <property type="match status" value="1"/>
</dbReference>
<gene>
    <name evidence="2" type="ORF">Taro_044596</name>
</gene>
<feature type="region of interest" description="Disordered" evidence="1">
    <location>
        <begin position="494"/>
        <end position="542"/>
    </location>
</feature>
<accession>A0A843WUF4</accession>
<comment type="caution">
    <text evidence="2">The sequence shown here is derived from an EMBL/GenBank/DDBJ whole genome shotgun (WGS) entry which is preliminary data.</text>
</comment>
<dbReference type="OrthoDB" id="679318at2759"/>
<dbReference type="PANTHER" id="PTHR34835:SF81">
    <property type="entry name" value="OS06G0475900 PROTEIN"/>
    <property type="match status" value="1"/>
</dbReference>
<evidence type="ECO:0000313" key="2">
    <source>
        <dbReference type="EMBL" id="MQM11687.1"/>
    </source>
</evidence>
<organism evidence="2 3">
    <name type="scientific">Colocasia esculenta</name>
    <name type="common">Wild taro</name>
    <name type="synonym">Arum esculentum</name>
    <dbReference type="NCBI Taxonomy" id="4460"/>
    <lineage>
        <taxon>Eukaryota</taxon>
        <taxon>Viridiplantae</taxon>
        <taxon>Streptophyta</taxon>
        <taxon>Embryophyta</taxon>
        <taxon>Tracheophyta</taxon>
        <taxon>Spermatophyta</taxon>
        <taxon>Magnoliopsida</taxon>
        <taxon>Liliopsida</taxon>
        <taxon>Araceae</taxon>
        <taxon>Aroideae</taxon>
        <taxon>Colocasieae</taxon>
        <taxon>Colocasia</taxon>
    </lineage>
</organism>